<feature type="compositionally biased region" description="Low complexity" evidence="1">
    <location>
        <begin position="215"/>
        <end position="235"/>
    </location>
</feature>
<organism evidence="3 4">
    <name type="scientific">Volvox africanus</name>
    <dbReference type="NCBI Taxonomy" id="51714"/>
    <lineage>
        <taxon>Eukaryota</taxon>
        <taxon>Viridiplantae</taxon>
        <taxon>Chlorophyta</taxon>
        <taxon>core chlorophytes</taxon>
        <taxon>Chlorophyceae</taxon>
        <taxon>CS clade</taxon>
        <taxon>Chlamydomonadales</taxon>
        <taxon>Volvocaceae</taxon>
        <taxon>Volvox</taxon>
    </lineage>
</organism>
<dbReference type="AlphaFoldDB" id="A0A8J4EUY5"/>
<evidence type="ECO:0000259" key="2">
    <source>
        <dbReference type="Pfam" id="PF26188"/>
    </source>
</evidence>
<comment type="caution">
    <text evidence="3">The sequence shown here is derived from an EMBL/GenBank/DDBJ whole genome shotgun (WGS) entry which is preliminary data.</text>
</comment>
<dbReference type="PANTHER" id="PTHR21228:SF40">
    <property type="entry name" value="LD45607P"/>
    <property type="match status" value="1"/>
</dbReference>
<dbReference type="InterPro" id="IPR058917">
    <property type="entry name" value="RESC6_dom"/>
</dbReference>
<proteinExistence type="predicted"/>
<feature type="region of interest" description="Disordered" evidence="1">
    <location>
        <begin position="102"/>
        <end position="125"/>
    </location>
</feature>
<feature type="region of interest" description="Disordered" evidence="1">
    <location>
        <begin position="200"/>
        <end position="240"/>
    </location>
</feature>
<feature type="compositionally biased region" description="Polar residues" evidence="1">
    <location>
        <begin position="177"/>
        <end position="186"/>
    </location>
</feature>
<evidence type="ECO:0000256" key="1">
    <source>
        <dbReference type="SAM" id="MobiDB-lite"/>
    </source>
</evidence>
<name>A0A8J4EUY5_9CHLO</name>
<dbReference type="Pfam" id="PF26188">
    <property type="entry name" value="RESC6"/>
    <property type="match status" value="1"/>
</dbReference>
<feature type="domain" description="RNA-editing substrate-binding complex 6 protein" evidence="2">
    <location>
        <begin position="313"/>
        <end position="485"/>
    </location>
</feature>
<feature type="compositionally biased region" description="Low complexity" evidence="1">
    <location>
        <begin position="787"/>
        <end position="796"/>
    </location>
</feature>
<protein>
    <recommendedName>
        <fullName evidence="2">RNA-editing substrate-binding complex 6 protein domain-containing protein</fullName>
    </recommendedName>
</protein>
<dbReference type="GO" id="GO:0003723">
    <property type="term" value="F:RNA binding"/>
    <property type="evidence" value="ECO:0007669"/>
    <property type="project" value="TreeGrafter"/>
</dbReference>
<keyword evidence="4" id="KW-1185">Reference proteome</keyword>
<feature type="region of interest" description="Disordered" evidence="1">
    <location>
        <begin position="162"/>
        <end position="186"/>
    </location>
</feature>
<dbReference type="GO" id="GO:0035770">
    <property type="term" value="C:ribonucleoprotein granule"/>
    <property type="evidence" value="ECO:0007669"/>
    <property type="project" value="TreeGrafter"/>
</dbReference>
<reference evidence="3" key="1">
    <citation type="journal article" date="2021" name="Proc. Natl. Acad. Sci. U.S.A.">
        <title>Three genomes in the algal genus Volvox reveal the fate of a haploid sex-determining region after a transition to homothallism.</title>
        <authorList>
            <person name="Yamamoto K."/>
            <person name="Hamaji T."/>
            <person name="Kawai-Toyooka H."/>
            <person name="Matsuzaki R."/>
            <person name="Takahashi F."/>
            <person name="Nishimura Y."/>
            <person name="Kawachi M."/>
            <person name="Noguchi H."/>
            <person name="Minakuchi Y."/>
            <person name="Umen J.G."/>
            <person name="Toyoda A."/>
            <person name="Nozaki H."/>
        </authorList>
    </citation>
    <scope>NUCLEOTIDE SEQUENCE</scope>
    <source>
        <strain evidence="3">NIES-3780</strain>
    </source>
</reference>
<dbReference type="EMBL" id="BNCO01000004">
    <property type="protein sequence ID" value="GIL47757.1"/>
    <property type="molecule type" value="Genomic_DNA"/>
</dbReference>
<dbReference type="PANTHER" id="PTHR21228">
    <property type="entry name" value="FAST LEU-RICH DOMAIN-CONTAINING"/>
    <property type="match status" value="1"/>
</dbReference>
<evidence type="ECO:0000313" key="4">
    <source>
        <dbReference type="Proteomes" id="UP000747399"/>
    </source>
</evidence>
<feature type="compositionally biased region" description="Low complexity" evidence="1">
    <location>
        <begin position="102"/>
        <end position="115"/>
    </location>
</feature>
<gene>
    <name evidence="3" type="ORF">Vafri_3943</name>
</gene>
<dbReference type="Proteomes" id="UP000747399">
    <property type="component" value="Unassembled WGS sequence"/>
</dbReference>
<accession>A0A8J4EUY5</accession>
<feature type="region of interest" description="Disordered" evidence="1">
    <location>
        <begin position="547"/>
        <end position="567"/>
    </location>
</feature>
<dbReference type="GO" id="GO:0044528">
    <property type="term" value="P:regulation of mitochondrial mRNA stability"/>
    <property type="evidence" value="ECO:0007669"/>
    <property type="project" value="TreeGrafter"/>
</dbReference>
<feature type="region of interest" description="Disordered" evidence="1">
    <location>
        <begin position="787"/>
        <end position="810"/>
    </location>
</feature>
<dbReference type="GO" id="GO:0000963">
    <property type="term" value="P:mitochondrial RNA processing"/>
    <property type="evidence" value="ECO:0007669"/>
    <property type="project" value="TreeGrafter"/>
</dbReference>
<dbReference type="InterPro" id="IPR050870">
    <property type="entry name" value="FAST_kinase"/>
</dbReference>
<dbReference type="GO" id="GO:1901259">
    <property type="term" value="P:chloroplast rRNA processing"/>
    <property type="evidence" value="ECO:0007669"/>
    <property type="project" value="TreeGrafter"/>
</dbReference>
<sequence>MLSYRKIRCHVGGCRWGLEQAVNVPRSAVVGRLLVANATRLRAKAEAEDEETLLSVPSGVQLKARRSRATIPQPAPEPASAIEYTRAGVHQELSGADAATLRDATATASTSTSTSGYELPFRSQSSLKQRKLSLRSSAASTAALAATAAAAATISTSLSGILEHEKDSPGPHVHSGDSPTGILSTSITDHDVHEGAAALGQEPPEQRQQLDVRSQPQQRQHEQQPQPQAAHPLPAGVTPERDREIHNELRGCEEWRDVLDVVADEAACLSVRTAVQALTRLNALTRGSVSERRELVDHPAFQILKEVLYSQVSLMNNVQLSNSLHALAQLQVKLPELLLDGYAEAATARAATFYPRDIATLLAAAAAMRWSPPRELLDTMGFRSMGLLTGQEFDARSIPTLLHSIALLGYKNPLLAEAAAQRLAAPGVMASLAPQGVANAMWALGRMDTYHPPAVEAALSAFSANPMSYKPQEVANLLWALTAFRHHPEGAFVLFARSLLQRQDGSQIRAADLATLLYALALFNVAPGARVMDRVEACATRLLEEAAATAAPQPQPQPRASPSRGGGRRVGISVVELAHMYWGLALLGAVEGPLFGRLETELGAAWEREGPEIPQTLLRVTFQGFLASKLESHRRSHGFPELALDALKRAWVAGLGPDSQKNGRGRRVDQLATILDTLKVTYDKRRPTGDGLAIIDIALKAGPERFLALQVVDTADRCVNSKQLLGQVVVTGQVLEKNGWEVRHLRVSDLDILTPEMQTRFVEDLLRGMGVRVRKAAAAAAAASMTSSSGTSAAADGHARGGARGTGGTRTAVEAAVTEGGAGAAASRALKTRSLR</sequence>
<dbReference type="GO" id="GO:0009507">
    <property type="term" value="C:chloroplast"/>
    <property type="evidence" value="ECO:0007669"/>
    <property type="project" value="GOC"/>
</dbReference>
<dbReference type="GO" id="GO:0005759">
    <property type="term" value="C:mitochondrial matrix"/>
    <property type="evidence" value="ECO:0007669"/>
    <property type="project" value="TreeGrafter"/>
</dbReference>
<evidence type="ECO:0000313" key="3">
    <source>
        <dbReference type="EMBL" id="GIL47757.1"/>
    </source>
</evidence>